<feature type="domain" description="DUF1972" evidence="4">
    <location>
        <begin position="4"/>
        <end position="176"/>
    </location>
</feature>
<dbReference type="Proteomes" id="UP000194873">
    <property type="component" value="Unassembled WGS sequence"/>
</dbReference>
<organism evidence="5 6">
    <name type="scientific">Hymenobacter crusticola</name>
    <dbReference type="NCBI Taxonomy" id="1770526"/>
    <lineage>
        <taxon>Bacteria</taxon>
        <taxon>Pseudomonadati</taxon>
        <taxon>Bacteroidota</taxon>
        <taxon>Cytophagia</taxon>
        <taxon>Cytophagales</taxon>
        <taxon>Hymenobacteraceae</taxon>
        <taxon>Hymenobacter</taxon>
    </lineage>
</organism>
<dbReference type="AlphaFoldDB" id="A0A243W695"/>
<dbReference type="Pfam" id="PF09314">
    <property type="entry name" value="DUF1972"/>
    <property type="match status" value="1"/>
</dbReference>
<gene>
    <name evidence="5" type="ORF">BXP70_26050</name>
</gene>
<dbReference type="InterPro" id="IPR015393">
    <property type="entry name" value="DUF1972"/>
</dbReference>
<dbReference type="InterPro" id="IPR001296">
    <property type="entry name" value="Glyco_trans_1"/>
</dbReference>
<keyword evidence="2" id="KW-0472">Membrane</keyword>
<dbReference type="PANTHER" id="PTHR46401:SF2">
    <property type="entry name" value="GLYCOSYLTRANSFERASE WBBK-RELATED"/>
    <property type="match status" value="1"/>
</dbReference>
<feature type="domain" description="Glycosyl transferase family 1" evidence="3">
    <location>
        <begin position="194"/>
        <end position="326"/>
    </location>
</feature>
<dbReference type="EMBL" id="MTSE01000030">
    <property type="protein sequence ID" value="OUJ69835.1"/>
    <property type="molecule type" value="Genomic_DNA"/>
</dbReference>
<protein>
    <submittedName>
        <fullName evidence="5">Glycosyl transferase</fullName>
    </submittedName>
</protein>
<reference evidence="5 6" key="1">
    <citation type="submission" date="2017-01" db="EMBL/GenBank/DDBJ databases">
        <title>A new Hymenobacter.</title>
        <authorList>
            <person name="Liang Y."/>
            <person name="Feng F."/>
        </authorList>
    </citation>
    <scope>NUCLEOTIDE SEQUENCE [LARGE SCALE GENOMIC DNA]</scope>
    <source>
        <strain evidence="5">MIMBbqt21</strain>
    </source>
</reference>
<evidence type="ECO:0000256" key="2">
    <source>
        <dbReference type="SAM" id="Phobius"/>
    </source>
</evidence>
<evidence type="ECO:0000313" key="5">
    <source>
        <dbReference type="EMBL" id="OUJ69835.1"/>
    </source>
</evidence>
<dbReference type="GO" id="GO:0009103">
    <property type="term" value="P:lipopolysaccharide biosynthetic process"/>
    <property type="evidence" value="ECO:0007669"/>
    <property type="project" value="TreeGrafter"/>
</dbReference>
<feature type="transmembrane region" description="Helical" evidence="2">
    <location>
        <begin position="84"/>
        <end position="105"/>
    </location>
</feature>
<keyword evidence="1 5" id="KW-0808">Transferase</keyword>
<dbReference type="PANTHER" id="PTHR46401">
    <property type="entry name" value="GLYCOSYLTRANSFERASE WBBK-RELATED"/>
    <property type="match status" value="1"/>
</dbReference>
<dbReference type="Pfam" id="PF00534">
    <property type="entry name" value="Glycos_transf_1"/>
    <property type="match status" value="1"/>
</dbReference>
<keyword evidence="2" id="KW-1133">Transmembrane helix</keyword>
<keyword evidence="6" id="KW-1185">Reference proteome</keyword>
<dbReference type="Gene3D" id="3.40.50.2000">
    <property type="entry name" value="Glycogen Phosphorylase B"/>
    <property type="match status" value="2"/>
</dbReference>
<keyword evidence="2" id="KW-0812">Transmembrane</keyword>
<accession>A0A243W695</accession>
<comment type="caution">
    <text evidence="5">The sequence shown here is derived from an EMBL/GenBank/DDBJ whole genome shotgun (WGS) entry which is preliminary data.</text>
</comment>
<dbReference type="OrthoDB" id="9792269at2"/>
<evidence type="ECO:0000256" key="1">
    <source>
        <dbReference type="ARBA" id="ARBA00022679"/>
    </source>
</evidence>
<evidence type="ECO:0000259" key="3">
    <source>
        <dbReference type="Pfam" id="PF00534"/>
    </source>
</evidence>
<sequence>MNPKKVAIIGTVGLPACYGGFETLVAFLVKHLHQEQQLTVYCSGKKYPKEKRQWEYEGARLVYLPFDANGAQSVIYDCLSILHALFYADVLLILGVPGGILLPFVKLFTRKKIIISIDGLEWRRDKWSRLAKWYLRWAENLAVKYSHADISDNDAIQNYTARTYSTRSRVIEYGGDHAVYQPITEAYKQKYSFLARPYAFKVCRIEPENNVQMILEAFAELPSYPLVFVGNWNNSEFGRQLKTQYSTHPNLHLLDPIYNQQELDVLRGNCFVYVHGHSAGGTNPSLVEAMSLGLPVLAFNVSFNKATTEHKALFFGSKEELKEQIKNTSITTWQHLGQEMGAIAKRRYTWKVIARKYNYLFNKVSATEPKGVLHPQLSQLNQQELIQHQLGHYHALTPVYEEEL</sequence>
<dbReference type="SUPFAM" id="SSF53756">
    <property type="entry name" value="UDP-Glycosyltransferase/glycogen phosphorylase"/>
    <property type="match status" value="1"/>
</dbReference>
<evidence type="ECO:0000259" key="4">
    <source>
        <dbReference type="Pfam" id="PF09314"/>
    </source>
</evidence>
<dbReference type="RefSeq" id="WP_086597050.1">
    <property type="nucleotide sequence ID" value="NZ_MTSE01000030.1"/>
</dbReference>
<name>A0A243W695_9BACT</name>
<evidence type="ECO:0000313" key="6">
    <source>
        <dbReference type="Proteomes" id="UP000194873"/>
    </source>
</evidence>
<proteinExistence type="predicted"/>
<dbReference type="GO" id="GO:0016757">
    <property type="term" value="F:glycosyltransferase activity"/>
    <property type="evidence" value="ECO:0007669"/>
    <property type="project" value="InterPro"/>
</dbReference>